<dbReference type="Gene3D" id="3.30.720.110">
    <property type="match status" value="1"/>
</dbReference>
<protein>
    <submittedName>
        <fullName evidence="2">Putative 3-demethylubiquinone-9 3-methyltransferase (Glyoxalase superfamily)</fullName>
    </submittedName>
</protein>
<evidence type="ECO:0000259" key="1">
    <source>
        <dbReference type="Pfam" id="PF06983"/>
    </source>
</evidence>
<dbReference type="OrthoDB" id="9806473at2"/>
<dbReference type="PANTHER" id="PTHR33990:SF4">
    <property type="entry name" value="PHNB-LIKE DOMAIN-CONTAINING PROTEIN"/>
    <property type="match status" value="1"/>
</dbReference>
<evidence type="ECO:0000313" key="2">
    <source>
        <dbReference type="EMBL" id="TCT15585.1"/>
    </source>
</evidence>
<gene>
    <name evidence="2" type="ORF">EDC18_103293</name>
</gene>
<dbReference type="InterPro" id="IPR028973">
    <property type="entry name" value="PhnB-like"/>
</dbReference>
<dbReference type="Proteomes" id="UP000294902">
    <property type="component" value="Unassembled WGS sequence"/>
</dbReference>
<name>A0A4R3MMU5_9FIRM</name>
<organism evidence="2 3">
    <name type="scientific">Natranaerovirga pectinivora</name>
    <dbReference type="NCBI Taxonomy" id="682400"/>
    <lineage>
        <taxon>Bacteria</taxon>
        <taxon>Bacillati</taxon>
        <taxon>Bacillota</taxon>
        <taxon>Clostridia</taxon>
        <taxon>Lachnospirales</taxon>
        <taxon>Natranaerovirgaceae</taxon>
        <taxon>Natranaerovirga</taxon>
    </lineage>
</organism>
<dbReference type="EMBL" id="SMAL01000003">
    <property type="protein sequence ID" value="TCT15585.1"/>
    <property type="molecule type" value="Genomic_DNA"/>
</dbReference>
<reference evidence="2 3" key="1">
    <citation type="submission" date="2019-03" db="EMBL/GenBank/DDBJ databases">
        <title>Genomic Encyclopedia of Type Strains, Phase IV (KMG-IV): sequencing the most valuable type-strain genomes for metagenomic binning, comparative biology and taxonomic classification.</title>
        <authorList>
            <person name="Goeker M."/>
        </authorList>
    </citation>
    <scope>NUCLEOTIDE SEQUENCE [LARGE SCALE GENOMIC DNA]</scope>
    <source>
        <strain evidence="2 3">DSM 24629</strain>
    </source>
</reference>
<sequence>MSKSKVMPFLMFQGNAEEAMNYYTSLVAESKIINIARYGPNELGRENSVKQGVFSLKGQEFMCVDSNGQQEIFKPSFSLYLECESEEEIDRLYDQLIIGGEIIMPLGNYNSSKMFTWVIDKFGISWQLNLQNDIYNIV</sequence>
<dbReference type="SUPFAM" id="SSF54593">
    <property type="entry name" value="Glyoxalase/Bleomycin resistance protein/Dihydroxybiphenyl dioxygenase"/>
    <property type="match status" value="1"/>
</dbReference>
<evidence type="ECO:0000313" key="3">
    <source>
        <dbReference type="Proteomes" id="UP000294902"/>
    </source>
</evidence>
<keyword evidence="3" id="KW-1185">Reference proteome</keyword>
<dbReference type="CDD" id="cd06588">
    <property type="entry name" value="PhnB_like"/>
    <property type="match status" value="1"/>
</dbReference>
<proteinExistence type="predicted"/>
<dbReference type="InterPro" id="IPR029068">
    <property type="entry name" value="Glyas_Bleomycin-R_OHBP_Dase"/>
</dbReference>
<comment type="caution">
    <text evidence="2">The sequence shown here is derived from an EMBL/GenBank/DDBJ whole genome shotgun (WGS) entry which is preliminary data.</text>
</comment>
<keyword evidence="2" id="KW-0808">Transferase</keyword>
<dbReference type="InterPro" id="IPR009725">
    <property type="entry name" value="3_dmu_93_MTrfase"/>
</dbReference>
<dbReference type="PANTHER" id="PTHR33990">
    <property type="entry name" value="PROTEIN YJDN-RELATED"/>
    <property type="match status" value="1"/>
</dbReference>
<keyword evidence="2" id="KW-0489">Methyltransferase</keyword>
<dbReference type="GO" id="GO:0032259">
    <property type="term" value="P:methylation"/>
    <property type="evidence" value="ECO:0007669"/>
    <property type="project" value="UniProtKB-KW"/>
</dbReference>
<feature type="domain" description="PhnB-like" evidence="1">
    <location>
        <begin position="5"/>
        <end position="128"/>
    </location>
</feature>
<dbReference type="PIRSF" id="PIRSF021700">
    <property type="entry name" value="3_dmu_93_MTrfase"/>
    <property type="match status" value="1"/>
</dbReference>
<dbReference type="Gene3D" id="3.30.720.100">
    <property type="match status" value="1"/>
</dbReference>
<accession>A0A4R3MMU5</accession>
<dbReference type="RefSeq" id="WP_132251404.1">
    <property type="nucleotide sequence ID" value="NZ_SMAL01000003.1"/>
</dbReference>
<dbReference type="AlphaFoldDB" id="A0A4R3MMU5"/>
<keyword evidence="2" id="KW-0830">Ubiquinone</keyword>
<dbReference type="Pfam" id="PF06983">
    <property type="entry name" value="3-dmu-9_3-mt"/>
    <property type="match status" value="1"/>
</dbReference>
<dbReference type="GO" id="GO:0008168">
    <property type="term" value="F:methyltransferase activity"/>
    <property type="evidence" value="ECO:0007669"/>
    <property type="project" value="UniProtKB-KW"/>
</dbReference>